<proteinExistence type="predicted"/>
<evidence type="ECO:0000313" key="1">
    <source>
        <dbReference type="EMBL" id="CDH46355.1"/>
    </source>
</evidence>
<dbReference type="EMBL" id="CBTK010000258">
    <property type="protein sequence ID" value="CDH46355.1"/>
    <property type="molecule type" value="Genomic_DNA"/>
</dbReference>
<evidence type="ECO:0000313" key="2">
    <source>
        <dbReference type="Proteomes" id="UP000019184"/>
    </source>
</evidence>
<keyword evidence="2" id="KW-1185">Reference proteome</keyword>
<sequence>MTITRRNWRSHKVLLAGGVFRSKYNVFSTLKHIMSQSPISGRGVSEFMALAEEHAAMQVTKPY</sequence>
<accession>A0A7U7J4K3</accession>
<organism evidence="1 2">
    <name type="scientific">Candidatus Contendobacter odensis Run_B_J11</name>
    <dbReference type="NCBI Taxonomy" id="1400861"/>
    <lineage>
        <taxon>Bacteria</taxon>
        <taxon>Pseudomonadati</taxon>
        <taxon>Pseudomonadota</taxon>
        <taxon>Gammaproteobacteria</taxon>
        <taxon>Candidatus Competibacteraceae</taxon>
        <taxon>Candidatus Contendibacter</taxon>
    </lineage>
</organism>
<dbReference type="Proteomes" id="UP000019184">
    <property type="component" value="Unassembled WGS sequence"/>
</dbReference>
<dbReference type="AlphaFoldDB" id="A0A7U7J4K3"/>
<reference evidence="1 2" key="1">
    <citation type="journal article" date="2014" name="ISME J.">
        <title>Candidatus Competibacter-lineage genomes retrieved from metagenomes reveal functional metabolic diversity.</title>
        <authorList>
            <person name="McIlroy S.J."/>
            <person name="Albertsen M."/>
            <person name="Andresen E.K."/>
            <person name="Saunders A.M."/>
            <person name="Kristiansen R."/>
            <person name="Stokholm-Bjerregaard M."/>
            <person name="Nielsen K.L."/>
            <person name="Nielsen P.H."/>
        </authorList>
    </citation>
    <scope>NUCLEOTIDE SEQUENCE [LARGE SCALE GENOMIC DNA]</scope>
    <source>
        <strain evidence="1 2">Run_B_J11</strain>
    </source>
</reference>
<name>A0A7U7J4K3_9GAMM</name>
<protein>
    <submittedName>
        <fullName evidence="1">Uncharacterized protein</fullName>
    </submittedName>
</protein>
<gene>
    <name evidence="1" type="ORF">BN874_430007</name>
</gene>
<comment type="caution">
    <text evidence="1">The sequence shown here is derived from an EMBL/GenBank/DDBJ whole genome shotgun (WGS) entry which is preliminary data.</text>
</comment>